<dbReference type="SUPFAM" id="SSF109604">
    <property type="entry name" value="HD-domain/PDEase-like"/>
    <property type="match status" value="2"/>
</dbReference>
<dbReference type="SUPFAM" id="SSF55781">
    <property type="entry name" value="GAF domain-like"/>
    <property type="match status" value="1"/>
</dbReference>
<evidence type="ECO:0000313" key="4">
    <source>
        <dbReference type="Proteomes" id="UP000270342"/>
    </source>
</evidence>
<dbReference type="Gene3D" id="3.30.450.20">
    <property type="entry name" value="PAS domain"/>
    <property type="match status" value="1"/>
</dbReference>
<keyword evidence="1" id="KW-0472">Membrane</keyword>
<evidence type="ECO:0000256" key="1">
    <source>
        <dbReference type="SAM" id="Phobius"/>
    </source>
</evidence>
<dbReference type="CDD" id="cd00077">
    <property type="entry name" value="HDc"/>
    <property type="match status" value="1"/>
</dbReference>
<name>A0A494XS08_9BURK</name>
<feature type="transmembrane region" description="Helical" evidence="1">
    <location>
        <begin position="364"/>
        <end position="383"/>
    </location>
</feature>
<organism evidence="3 4">
    <name type="scientific">Pararobbsia silviterrae</name>
    <dbReference type="NCBI Taxonomy" id="1792498"/>
    <lineage>
        <taxon>Bacteria</taxon>
        <taxon>Pseudomonadati</taxon>
        <taxon>Pseudomonadota</taxon>
        <taxon>Betaproteobacteria</taxon>
        <taxon>Burkholderiales</taxon>
        <taxon>Burkholderiaceae</taxon>
        <taxon>Pararobbsia</taxon>
    </lineage>
</organism>
<proteinExistence type="predicted"/>
<dbReference type="PROSITE" id="PS51832">
    <property type="entry name" value="HD_GYP"/>
    <property type="match status" value="1"/>
</dbReference>
<evidence type="ECO:0000313" key="3">
    <source>
        <dbReference type="EMBL" id="RKP53418.1"/>
    </source>
</evidence>
<dbReference type="OrthoDB" id="9774747at2"/>
<sequence length="1003" mass="109692">MNTLRRFFPVLSERRLDTHLAVMFGITTVLALAAIVFYVNREVTAILDDASSTLFSRMANESRSHVDKSVAGVDMLATLFASDPEAEHFDDAKDDAFLRRLKFVLDSTPVVSAIYIGYDDGGFVLLRRLTSSVARQTLAAPDRARYLLEVIRGDTTPQPASLMFLDAAMHRIGTANRPDLAFDPRTRGWYQQARGRQTSVLTEPYRFFVTDERGVTIAHALEAGHGVIGIDLGLADLSQELQRMKSTPSMQLLIVNASGALIAASDPDAEARLARELHASSVPGAIAASADSASSLALQGITSALLGASAAGVSDGTMSHITEGGRSWSIRTEPLQAGPWTFRMAIAAPDDALLASARRLTSTLSWFGIVLFVAVLVAIRVTARAVSRPLSAIAREAQAIQSFYFEDDHHGPRSPVVEIASLSEAIRKARTTIQRFIEIGRALSAERDPERLMDRLLKETIRITGAQSGVILLTEDEGATFAVMTRHEGAVATERMLSGSDELGKRVIEALQHKTVSHIELDGATNNGVLASLIGEGELGDGERHRVSVLPLTSRSGDTIGGMLLGMRARADDPGQDSHLVLAHALSGNAAIAIETMLLLKSRKSLLDSVIRMIAEAIDAKSPYTSGHCARVPVLTQALAHAACDTRSGPYADYALTPEDWEAVEVACWLHDCGKLTTAEYVIDKATKLEAISDRIHEIRMRFELLKAHAHTTYWQGVANGGDRAALEAVRDRTLTELDDDFAFVATCNEGGEFMAPDRVARLEQIAARRWTRTLDDRIGISSAEKARKNRVPVPVLPVDEPLLADRADHVIEHFSNHLSELEAGAGFTMRRPAHRLHLGELYNLSIGRGTLTAEERFEINRHITRTIVMLEQLPLSGALKQVPEFAGGHHEKMDGTGYPRGLRRAEMSPIARMMAIADVFEALTAGDRPYKKAKPLSEAIRIMGKMKEEHHLDPDLLDLFLSSGIWRDYAQRFLDPAQLDEPDIEAVLAIRVERDEGALEPH</sequence>
<dbReference type="PANTHER" id="PTHR43155:SF2">
    <property type="entry name" value="CYCLIC DI-GMP PHOSPHODIESTERASE PA4108"/>
    <property type="match status" value="1"/>
</dbReference>
<dbReference type="Gene3D" id="6.10.340.10">
    <property type="match status" value="1"/>
</dbReference>
<gene>
    <name evidence="3" type="ORF">D7S86_17065</name>
</gene>
<dbReference type="SUPFAM" id="SSF103190">
    <property type="entry name" value="Sensory domain-like"/>
    <property type="match status" value="1"/>
</dbReference>
<dbReference type="SMART" id="SM00471">
    <property type="entry name" value="HDc"/>
    <property type="match status" value="1"/>
</dbReference>
<dbReference type="Pfam" id="PF13487">
    <property type="entry name" value="HD_5"/>
    <property type="match status" value="1"/>
</dbReference>
<keyword evidence="4" id="KW-1185">Reference proteome</keyword>
<keyword evidence="1" id="KW-0812">Transmembrane</keyword>
<dbReference type="InterPro" id="IPR029016">
    <property type="entry name" value="GAF-like_dom_sf"/>
</dbReference>
<dbReference type="InterPro" id="IPR003607">
    <property type="entry name" value="HD/PDEase_dom"/>
</dbReference>
<dbReference type="Gene3D" id="1.10.3210.10">
    <property type="entry name" value="Hypothetical protein af1432"/>
    <property type="match status" value="2"/>
</dbReference>
<dbReference type="RefSeq" id="WP_121088046.1">
    <property type="nucleotide sequence ID" value="NZ_RBZU01000007.1"/>
</dbReference>
<accession>A0A494XS08</accession>
<comment type="caution">
    <text evidence="3">The sequence shown here is derived from an EMBL/GenBank/DDBJ whole genome shotgun (WGS) entry which is preliminary data.</text>
</comment>
<dbReference type="InterPro" id="IPR029151">
    <property type="entry name" value="Sensor-like_sf"/>
</dbReference>
<reference evidence="3 4" key="1">
    <citation type="submission" date="2018-10" db="EMBL/GenBank/DDBJ databases">
        <title>Robbsia sp. DHC34, isolated from soil.</title>
        <authorList>
            <person name="Gao Z.-H."/>
            <person name="Qiu L.-H."/>
        </authorList>
    </citation>
    <scope>NUCLEOTIDE SEQUENCE [LARGE SCALE GENOMIC DNA]</scope>
    <source>
        <strain evidence="3 4">DHC34</strain>
    </source>
</reference>
<dbReference type="Proteomes" id="UP000270342">
    <property type="component" value="Unassembled WGS sequence"/>
</dbReference>
<keyword evidence="1" id="KW-1133">Transmembrane helix</keyword>
<feature type="domain" description="HD-GYP" evidence="2">
    <location>
        <begin position="768"/>
        <end position="977"/>
    </location>
</feature>
<evidence type="ECO:0000259" key="2">
    <source>
        <dbReference type="PROSITE" id="PS51832"/>
    </source>
</evidence>
<dbReference type="EMBL" id="RBZU01000007">
    <property type="protein sequence ID" value="RKP53418.1"/>
    <property type="molecule type" value="Genomic_DNA"/>
</dbReference>
<dbReference type="Gene3D" id="3.30.450.40">
    <property type="match status" value="1"/>
</dbReference>
<dbReference type="AlphaFoldDB" id="A0A494XS08"/>
<protein>
    <submittedName>
        <fullName evidence="3">HAMP domain-containing protein</fullName>
    </submittedName>
</protein>
<dbReference type="GO" id="GO:0008081">
    <property type="term" value="F:phosphoric diester hydrolase activity"/>
    <property type="evidence" value="ECO:0007669"/>
    <property type="project" value="UniProtKB-ARBA"/>
</dbReference>
<dbReference type="InterPro" id="IPR037522">
    <property type="entry name" value="HD_GYP_dom"/>
</dbReference>
<dbReference type="PANTHER" id="PTHR43155">
    <property type="entry name" value="CYCLIC DI-GMP PHOSPHODIESTERASE PA4108-RELATED"/>
    <property type="match status" value="1"/>
</dbReference>
<feature type="transmembrane region" description="Helical" evidence="1">
    <location>
        <begin position="20"/>
        <end position="39"/>
    </location>
</feature>